<evidence type="ECO:0000256" key="2">
    <source>
        <dbReference type="SAM" id="MobiDB-lite"/>
    </source>
</evidence>
<evidence type="ECO:0000256" key="1">
    <source>
        <dbReference type="ARBA" id="ARBA00038420"/>
    </source>
</evidence>
<dbReference type="GO" id="GO:0032153">
    <property type="term" value="C:cell division site"/>
    <property type="evidence" value="ECO:0007669"/>
    <property type="project" value="TreeGrafter"/>
</dbReference>
<dbReference type="Pfam" id="PF01476">
    <property type="entry name" value="LysM"/>
    <property type="match status" value="1"/>
</dbReference>
<dbReference type="GO" id="GO:0004222">
    <property type="term" value="F:metalloendopeptidase activity"/>
    <property type="evidence" value="ECO:0007669"/>
    <property type="project" value="TreeGrafter"/>
</dbReference>
<dbReference type="Pfam" id="PF01551">
    <property type="entry name" value="Peptidase_M23"/>
    <property type="match status" value="1"/>
</dbReference>
<organism evidence="5 6">
    <name type="scientific">Gilvimarinus xylanilyticus</name>
    <dbReference type="NCBI Taxonomy" id="2944139"/>
    <lineage>
        <taxon>Bacteria</taxon>
        <taxon>Pseudomonadati</taxon>
        <taxon>Pseudomonadota</taxon>
        <taxon>Gammaproteobacteria</taxon>
        <taxon>Cellvibrionales</taxon>
        <taxon>Cellvibrionaceae</taxon>
        <taxon>Gilvimarinus</taxon>
    </lineage>
</organism>
<reference evidence="5" key="1">
    <citation type="submission" date="2022-05" db="EMBL/GenBank/DDBJ databases">
        <authorList>
            <person name="Sun H.-N."/>
        </authorList>
    </citation>
    <scope>NUCLEOTIDE SEQUENCE</scope>
    <source>
        <strain evidence="5">HB14</strain>
    </source>
</reference>
<dbReference type="Gene3D" id="2.70.70.10">
    <property type="entry name" value="Glucose Permease (Domain IIA)"/>
    <property type="match status" value="1"/>
</dbReference>
<feature type="compositionally biased region" description="Polar residues" evidence="2">
    <location>
        <begin position="109"/>
        <end position="126"/>
    </location>
</feature>
<name>A0A9X2KWI4_9GAMM</name>
<feature type="domain" description="LysM" evidence="4">
    <location>
        <begin position="47"/>
        <end position="91"/>
    </location>
</feature>
<dbReference type="InterPro" id="IPR011055">
    <property type="entry name" value="Dup_hybrid_motif"/>
</dbReference>
<dbReference type="InterPro" id="IPR018392">
    <property type="entry name" value="LysM"/>
</dbReference>
<dbReference type="PROSITE" id="PS51782">
    <property type="entry name" value="LYSM"/>
    <property type="match status" value="1"/>
</dbReference>
<dbReference type="Proteomes" id="UP001139319">
    <property type="component" value="Unassembled WGS sequence"/>
</dbReference>
<sequence length="280" mass="30409">MLAVWRTTRWRLIKLFVILNTLLAVSCASPPPAQVAERNQPPTRKILVHRVSPGETLYSIAWRYGLDFRQLARHNGIGSPYTIYASQQLRLDVNDSSKRKPPPAIASRQPVTSTPAPQPSASQTSRPKPPPKVARTPRSENKTPPATSPTSAPLPSGPVSWQWPARGRVLAGFSASNGLNKGIDIGGKLGEPVVAAAAGRVVYAGTGLRGYGKLVIVKHNETYLSAYAHNRVLQVQEGQSVKAGQQIAELGSSGTDKEKLHFEIRRDGKPVNPLTYLPKR</sequence>
<feature type="region of interest" description="Disordered" evidence="2">
    <location>
        <begin position="94"/>
        <end position="159"/>
    </location>
</feature>
<dbReference type="InterPro" id="IPR016047">
    <property type="entry name" value="M23ase_b-sheet_dom"/>
</dbReference>
<feature type="compositionally biased region" description="Low complexity" evidence="2">
    <location>
        <begin position="143"/>
        <end position="158"/>
    </location>
</feature>
<dbReference type="SMART" id="SM00257">
    <property type="entry name" value="LysM"/>
    <property type="match status" value="1"/>
</dbReference>
<dbReference type="PANTHER" id="PTHR21666">
    <property type="entry name" value="PEPTIDASE-RELATED"/>
    <property type="match status" value="1"/>
</dbReference>
<dbReference type="Gene3D" id="3.10.350.10">
    <property type="entry name" value="LysM domain"/>
    <property type="match status" value="1"/>
</dbReference>
<dbReference type="SUPFAM" id="SSF51261">
    <property type="entry name" value="Duplicated hybrid motif"/>
    <property type="match status" value="1"/>
</dbReference>
<protein>
    <submittedName>
        <fullName evidence="5">Peptidoglycan DD-metalloendopeptidase family protein</fullName>
    </submittedName>
</protein>
<accession>A0A9X2KWI4</accession>
<dbReference type="CDD" id="cd12797">
    <property type="entry name" value="M23_peptidase"/>
    <property type="match status" value="1"/>
</dbReference>
<comment type="similarity">
    <text evidence="1">Belongs to the E.coli NlpD/Haemophilus LppB family.</text>
</comment>
<dbReference type="CDD" id="cd00118">
    <property type="entry name" value="LysM"/>
    <property type="match status" value="1"/>
</dbReference>
<evidence type="ECO:0000313" key="6">
    <source>
        <dbReference type="Proteomes" id="UP001139319"/>
    </source>
</evidence>
<keyword evidence="3" id="KW-0732">Signal</keyword>
<gene>
    <name evidence="5" type="ORF">M6D89_06680</name>
</gene>
<dbReference type="GO" id="GO:0009279">
    <property type="term" value="C:cell outer membrane"/>
    <property type="evidence" value="ECO:0007669"/>
    <property type="project" value="TreeGrafter"/>
</dbReference>
<feature type="signal peptide" evidence="3">
    <location>
        <begin position="1"/>
        <end position="35"/>
    </location>
</feature>
<dbReference type="RefSeq" id="WP_253967244.1">
    <property type="nucleotide sequence ID" value="NZ_JAMFTH010000001.1"/>
</dbReference>
<dbReference type="AlphaFoldDB" id="A0A9X2KWI4"/>
<evidence type="ECO:0000313" key="5">
    <source>
        <dbReference type="EMBL" id="MCP8898980.1"/>
    </source>
</evidence>
<feature type="chain" id="PRO_5040947953" evidence="3">
    <location>
        <begin position="36"/>
        <end position="280"/>
    </location>
</feature>
<comment type="caution">
    <text evidence="5">The sequence shown here is derived from an EMBL/GenBank/DDBJ whole genome shotgun (WGS) entry which is preliminary data.</text>
</comment>
<evidence type="ECO:0000259" key="4">
    <source>
        <dbReference type="PROSITE" id="PS51782"/>
    </source>
</evidence>
<dbReference type="PANTHER" id="PTHR21666:SF263">
    <property type="entry name" value="MUREIN HYDROLASE ACTIVATOR NLPD"/>
    <property type="match status" value="1"/>
</dbReference>
<reference evidence="5" key="2">
    <citation type="submission" date="2023-01" db="EMBL/GenBank/DDBJ databases">
        <title>Gilvimarinus xylanilyticus HB14 isolated from Caulerpa lentillifera aquaculture base in Hainan, China.</title>
        <authorList>
            <person name="Zhang Y.-J."/>
        </authorList>
    </citation>
    <scope>NUCLEOTIDE SEQUENCE</scope>
    <source>
        <strain evidence="5">HB14</strain>
    </source>
</reference>
<dbReference type="InterPro" id="IPR050570">
    <property type="entry name" value="Cell_wall_metabolism_enzyme"/>
</dbReference>
<dbReference type="EMBL" id="JAMFTH010000001">
    <property type="protein sequence ID" value="MCP8898980.1"/>
    <property type="molecule type" value="Genomic_DNA"/>
</dbReference>
<keyword evidence="6" id="KW-1185">Reference proteome</keyword>
<proteinExistence type="inferred from homology"/>
<dbReference type="PROSITE" id="PS51257">
    <property type="entry name" value="PROKAR_LIPOPROTEIN"/>
    <property type="match status" value="1"/>
</dbReference>
<evidence type="ECO:0000256" key="3">
    <source>
        <dbReference type="SAM" id="SignalP"/>
    </source>
</evidence>
<dbReference type="InterPro" id="IPR036779">
    <property type="entry name" value="LysM_dom_sf"/>
</dbReference>